<protein>
    <recommendedName>
        <fullName evidence="3">Peptidase S1 domain-containing protein</fullName>
    </recommendedName>
</protein>
<reference evidence="4 5" key="1">
    <citation type="submission" date="2024-08" db="EMBL/GenBank/DDBJ databases">
        <authorList>
            <person name="Cucini C."/>
            <person name="Frati F."/>
        </authorList>
    </citation>
    <scope>NUCLEOTIDE SEQUENCE [LARGE SCALE GENOMIC DNA]</scope>
</reference>
<dbReference type="SMART" id="SM00020">
    <property type="entry name" value="Tryp_SPc"/>
    <property type="match status" value="1"/>
</dbReference>
<gene>
    <name evidence="4" type="ORF">ODALV1_LOCUS17797</name>
</gene>
<dbReference type="PRINTS" id="PR00722">
    <property type="entry name" value="CHYMOTRYPSIN"/>
</dbReference>
<dbReference type="SUPFAM" id="SSF50494">
    <property type="entry name" value="Trypsin-like serine proteases"/>
    <property type="match status" value="1"/>
</dbReference>
<evidence type="ECO:0000313" key="5">
    <source>
        <dbReference type="Proteomes" id="UP001642540"/>
    </source>
</evidence>
<keyword evidence="5" id="KW-1185">Reference proteome</keyword>
<feature type="domain" description="Peptidase S1" evidence="3">
    <location>
        <begin position="31"/>
        <end position="255"/>
    </location>
</feature>
<accession>A0ABP1R6U2</accession>
<dbReference type="InterPro" id="IPR043504">
    <property type="entry name" value="Peptidase_S1_PA_chymotrypsin"/>
</dbReference>
<organism evidence="4 5">
    <name type="scientific">Orchesella dallaii</name>
    <dbReference type="NCBI Taxonomy" id="48710"/>
    <lineage>
        <taxon>Eukaryota</taxon>
        <taxon>Metazoa</taxon>
        <taxon>Ecdysozoa</taxon>
        <taxon>Arthropoda</taxon>
        <taxon>Hexapoda</taxon>
        <taxon>Collembola</taxon>
        <taxon>Entomobryomorpha</taxon>
        <taxon>Entomobryoidea</taxon>
        <taxon>Orchesellidae</taxon>
        <taxon>Orchesellinae</taxon>
        <taxon>Orchesella</taxon>
    </lineage>
</organism>
<name>A0ABP1R6U2_9HEXA</name>
<dbReference type="CDD" id="cd00190">
    <property type="entry name" value="Tryp_SPc"/>
    <property type="match status" value="1"/>
</dbReference>
<dbReference type="InterPro" id="IPR009003">
    <property type="entry name" value="Peptidase_S1_PA"/>
</dbReference>
<dbReference type="InterPro" id="IPR001254">
    <property type="entry name" value="Trypsin_dom"/>
</dbReference>
<evidence type="ECO:0000313" key="4">
    <source>
        <dbReference type="EMBL" id="CAL8117656.1"/>
    </source>
</evidence>
<evidence type="ECO:0000256" key="1">
    <source>
        <dbReference type="ARBA" id="ARBA00023157"/>
    </source>
</evidence>
<dbReference type="Proteomes" id="UP001642540">
    <property type="component" value="Unassembled WGS sequence"/>
</dbReference>
<dbReference type="InterPro" id="IPR018114">
    <property type="entry name" value="TRYPSIN_HIS"/>
</dbReference>
<comment type="caution">
    <text evidence="4">The sequence shown here is derived from an EMBL/GenBank/DDBJ whole genome shotgun (WGS) entry which is preliminary data.</text>
</comment>
<evidence type="ECO:0000256" key="2">
    <source>
        <dbReference type="SAM" id="SignalP"/>
    </source>
</evidence>
<proteinExistence type="predicted"/>
<dbReference type="InterPro" id="IPR001314">
    <property type="entry name" value="Peptidase_S1A"/>
</dbReference>
<keyword evidence="1" id="KW-1015">Disulfide bond</keyword>
<dbReference type="PANTHER" id="PTHR24252:SF18">
    <property type="entry name" value="OVOCHYMASE 1"/>
    <property type="match status" value="1"/>
</dbReference>
<feature type="signal peptide" evidence="2">
    <location>
        <begin position="1"/>
        <end position="22"/>
    </location>
</feature>
<dbReference type="PANTHER" id="PTHR24252">
    <property type="entry name" value="ACROSIN-RELATED"/>
    <property type="match status" value="1"/>
</dbReference>
<evidence type="ECO:0000259" key="3">
    <source>
        <dbReference type="PROSITE" id="PS50240"/>
    </source>
</evidence>
<dbReference type="PROSITE" id="PS50240">
    <property type="entry name" value="TRYPSIN_DOM"/>
    <property type="match status" value="1"/>
</dbReference>
<sequence>MKSVTVGLFSLVALTIENSSQALPKLGLTHIIGGVEADKGEFPWIIGIRRGKVTVCGGSLINKNWVLTAAHCMSTVKEAYFLVAGDHNTAIFEENEQIRLIESVYNHRFYNHDTFQNDISLIKVSQAFQLNDFVKPVELPPAYFIPTEKMTIAGWGYTTPGGNRSEVLLKAVVPFVNDSICAQDYSGEFFPSMICAGENGKDALYDSGGPLMCYLGDHAYLCGITSWGDGCGELDKPGVYTEVSYFLDWIGNTTSSSGTNSDNQFVKVAASTVLLLVFYVL</sequence>
<keyword evidence="2" id="KW-0732">Signal</keyword>
<dbReference type="EMBL" id="CAXLJM020000055">
    <property type="protein sequence ID" value="CAL8117656.1"/>
    <property type="molecule type" value="Genomic_DNA"/>
</dbReference>
<feature type="chain" id="PRO_5046688155" description="Peptidase S1 domain-containing protein" evidence="2">
    <location>
        <begin position="23"/>
        <end position="281"/>
    </location>
</feature>
<dbReference type="Gene3D" id="2.40.10.10">
    <property type="entry name" value="Trypsin-like serine proteases"/>
    <property type="match status" value="1"/>
</dbReference>
<dbReference type="PROSITE" id="PS00134">
    <property type="entry name" value="TRYPSIN_HIS"/>
    <property type="match status" value="1"/>
</dbReference>
<dbReference type="Pfam" id="PF00089">
    <property type="entry name" value="Trypsin"/>
    <property type="match status" value="1"/>
</dbReference>